<dbReference type="InterPro" id="IPR022956">
    <property type="entry name" value="Beta_hexosaminidase_bac"/>
</dbReference>
<dbReference type="GO" id="GO:0005975">
    <property type="term" value="P:carbohydrate metabolic process"/>
    <property type="evidence" value="ECO:0007669"/>
    <property type="project" value="InterPro"/>
</dbReference>
<feature type="binding site" evidence="11">
    <location>
        <begin position="168"/>
        <end position="169"/>
    </location>
    <ligand>
        <name>substrate</name>
    </ligand>
</feature>
<keyword evidence="4 11" id="KW-0378">Hydrolase</keyword>
<dbReference type="Proteomes" id="UP000232638">
    <property type="component" value="Chromosome"/>
</dbReference>
<evidence type="ECO:0000256" key="10">
    <source>
        <dbReference type="ARBA" id="ARBA00037880"/>
    </source>
</evidence>
<dbReference type="KEGG" id="tsy:THSYN_09395"/>
<comment type="similarity">
    <text evidence="11">Belongs to the glycosyl hydrolase 3 family. NagZ subfamily.</text>
</comment>
<accession>A0A2K8U6D4</accession>
<keyword evidence="7 11" id="KW-0326">Glycosidase</keyword>
<dbReference type="EMBL" id="CP020370">
    <property type="protein sequence ID" value="AUB81146.1"/>
    <property type="molecule type" value="Genomic_DNA"/>
</dbReference>
<dbReference type="NCBIfam" id="NF003740">
    <property type="entry name" value="PRK05337.1"/>
    <property type="match status" value="1"/>
</dbReference>
<dbReference type="InterPro" id="IPR017853">
    <property type="entry name" value="GH"/>
</dbReference>
<dbReference type="RefSeq" id="WP_100918923.1">
    <property type="nucleotide sequence ID" value="NZ_CP020370.1"/>
</dbReference>
<dbReference type="Gene3D" id="3.20.20.300">
    <property type="entry name" value="Glycoside hydrolase, family 3, N-terminal domain"/>
    <property type="match status" value="1"/>
</dbReference>
<protein>
    <recommendedName>
        <fullName evidence="11">Beta-hexosaminidase</fullName>
        <ecNumber evidence="11">3.2.1.52</ecNumber>
    </recommendedName>
    <alternativeName>
        <fullName evidence="11">Beta-N-acetylhexosaminidase</fullName>
    </alternativeName>
    <alternativeName>
        <fullName evidence="11">N-acetyl-beta-glucosaminidase</fullName>
    </alternativeName>
</protein>
<feature type="site" description="Important for catalytic activity" evidence="11">
    <location>
        <position position="179"/>
    </location>
</feature>
<evidence type="ECO:0000256" key="4">
    <source>
        <dbReference type="ARBA" id="ARBA00022801"/>
    </source>
</evidence>
<proteinExistence type="inferred from homology"/>
<keyword evidence="6 11" id="KW-0573">Peptidoglycan synthesis</keyword>
<dbReference type="GO" id="GO:0005737">
    <property type="term" value="C:cytoplasm"/>
    <property type="evidence" value="ECO:0007669"/>
    <property type="project" value="UniProtKB-SubCell"/>
</dbReference>
<dbReference type="GO" id="GO:0009254">
    <property type="term" value="P:peptidoglycan turnover"/>
    <property type="evidence" value="ECO:0007669"/>
    <property type="project" value="UniProtKB-UniRule"/>
</dbReference>
<dbReference type="GO" id="GO:0009252">
    <property type="term" value="P:peptidoglycan biosynthetic process"/>
    <property type="evidence" value="ECO:0007669"/>
    <property type="project" value="UniProtKB-KW"/>
</dbReference>
<keyword evidence="3 11" id="KW-0132">Cell division</keyword>
<evidence type="ECO:0000256" key="9">
    <source>
        <dbReference type="ARBA" id="ARBA00023316"/>
    </source>
</evidence>
<feature type="active site" description="Proton donor/acceptor" evidence="11">
    <location>
        <position position="181"/>
    </location>
</feature>
<organism evidence="13 14">
    <name type="scientific">Candidatus Thiodictyon syntrophicum</name>
    <dbReference type="NCBI Taxonomy" id="1166950"/>
    <lineage>
        <taxon>Bacteria</taxon>
        <taxon>Pseudomonadati</taxon>
        <taxon>Pseudomonadota</taxon>
        <taxon>Gammaproteobacteria</taxon>
        <taxon>Chromatiales</taxon>
        <taxon>Chromatiaceae</taxon>
        <taxon>Thiodictyon</taxon>
    </lineage>
</organism>
<dbReference type="OrthoDB" id="9786661at2"/>
<dbReference type="InterPro" id="IPR001764">
    <property type="entry name" value="Glyco_hydro_3_N"/>
</dbReference>
<dbReference type="GO" id="GO:0004563">
    <property type="term" value="F:beta-N-acetylhexosaminidase activity"/>
    <property type="evidence" value="ECO:0007669"/>
    <property type="project" value="UniProtKB-UniRule"/>
</dbReference>
<gene>
    <name evidence="11" type="primary">nagZ</name>
    <name evidence="13" type="ORF">THSYN_09395</name>
</gene>
<dbReference type="InterPro" id="IPR050226">
    <property type="entry name" value="NagZ_Beta-hexosaminidase"/>
</dbReference>
<dbReference type="PROSITE" id="PS00775">
    <property type="entry name" value="GLYCOSYL_HYDROL_F3"/>
    <property type="match status" value="1"/>
</dbReference>
<feature type="domain" description="Glycoside hydrolase family 3 N-terminal" evidence="12">
    <location>
        <begin position="15"/>
        <end position="289"/>
    </location>
</feature>
<keyword evidence="8 11" id="KW-0131">Cell cycle</keyword>
<evidence type="ECO:0000256" key="6">
    <source>
        <dbReference type="ARBA" id="ARBA00022984"/>
    </source>
</evidence>
<dbReference type="GO" id="GO:0051301">
    <property type="term" value="P:cell division"/>
    <property type="evidence" value="ECO:0007669"/>
    <property type="project" value="UniProtKB-KW"/>
</dbReference>
<evidence type="ECO:0000256" key="3">
    <source>
        <dbReference type="ARBA" id="ARBA00022618"/>
    </source>
</evidence>
<comment type="catalytic activity">
    <reaction evidence="1 11">
        <text>Hydrolysis of terminal non-reducing N-acetyl-D-hexosamine residues in N-acetyl-beta-D-hexosaminides.</text>
        <dbReference type="EC" id="3.2.1.52"/>
    </reaction>
</comment>
<evidence type="ECO:0000256" key="2">
    <source>
        <dbReference type="ARBA" id="ARBA00022490"/>
    </source>
</evidence>
<reference evidence="13 14" key="1">
    <citation type="submission" date="2017-03" db="EMBL/GenBank/DDBJ databases">
        <title>Complete genome sequence of Candidatus 'Thiodictyon syntrophicum' sp. nov. strain Cad16T, a photolithoautotroph purple sulfur bacterium isolated from an alpine meromictic lake.</title>
        <authorList>
            <person name="Luedin S.M."/>
            <person name="Pothier J.F."/>
            <person name="Danza F."/>
            <person name="Storelli N."/>
            <person name="Wittwer M."/>
            <person name="Tonolla M."/>
        </authorList>
    </citation>
    <scope>NUCLEOTIDE SEQUENCE [LARGE SCALE GENOMIC DNA]</scope>
    <source>
        <strain evidence="13 14">Cad16T</strain>
    </source>
</reference>
<dbReference type="PANTHER" id="PTHR30480:SF13">
    <property type="entry name" value="BETA-HEXOSAMINIDASE"/>
    <property type="match status" value="1"/>
</dbReference>
<dbReference type="GO" id="GO:0008360">
    <property type="term" value="P:regulation of cell shape"/>
    <property type="evidence" value="ECO:0007669"/>
    <property type="project" value="UniProtKB-KW"/>
</dbReference>
<evidence type="ECO:0000256" key="8">
    <source>
        <dbReference type="ARBA" id="ARBA00023306"/>
    </source>
</evidence>
<dbReference type="AlphaFoldDB" id="A0A2K8U6D4"/>
<keyword evidence="14" id="KW-1185">Reference proteome</keyword>
<name>A0A2K8U6D4_9GAMM</name>
<sequence length="360" mass="38822">MSLGPIMVDLAGTQLGAEDRELLRHPAVGGVILFARNYQDPAQLGELTAAIHALREPRLLIGVDQEGGRVQRFRAGFTRLPPAGRFGALYARDPRRACSACTAVAWLMAAELLVAGVDFSFAPVLDLDRGLCQVIGDRGFGSAAEPVCALAGAWAAGVRLAGMAAVGKHFPGHGGVAADSHTELPRDERDLADLLAADLVPFRRLIEHGLEAVMPAHVVYPRLAPEPAGFSPFWLQHVLRERLGFAGVIFSDDLNMAAAGAGGDYVERARAAARAGCDMLLICNNRPAAEAIVAAFHDQSDPTAQLRLLRMHGRGHLTRERLHEEPRWQEGVHQVARLEDLETLDLDLALDDPTRPVKHS</sequence>
<feature type="binding site" evidence="11">
    <location>
        <position position="72"/>
    </location>
    <ligand>
        <name>substrate</name>
    </ligand>
</feature>
<dbReference type="Pfam" id="PF00933">
    <property type="entry name" value="Glyco_hydro_3"/>
    <property type="match status" value="1"/>
</dbReference>
<dbReference type="FunFam" id="3.20.20.300:FF:000001">
    <property type="entry name" value="Beta-hexosaminidase"/>
    <property type="match status" value="1"/>
</dbReference>
<comment type="function">
    <text evidence="11">Plays a role in peptidoglycan recycling by cleaving the terminal beta-1,4-linked N-acetylglucosamine (GlcNAc) from peptide-linked peptidoglycan fragments, giving rise to free GlcNAc, anhydro-N-acetylmuramic acid and anhydro-N-acetylmuramic acid-linked peptides.</text>
</comment>
<evidence type="ECO:0000256" key="5">
    <source>
        <dbReference type="ARBA" id="ARBA00022960"/>
    </source>
</evidence>
<evidence type="ECO:0000313" key="14">
    <source>
        <dbReference type="Proteomes" id="UP000232638"/>
    </source>
</evidence>
<feature type="binding site" evidence="11">
    <location>
        <position position="64"/>
    </location>
    <ligand>
        <name>substrate</name>
    </ligand>
</feature>
<dbReference type="InterPro" id="IPR036962">
    <property type="entry name" value="Glyco_hydro_3_N_sf"/>
</dbReference>
<keyword evidence="5 11" id="KW-0133">Cell shape</keyword>
<dbReference type="UniPathway" id="UPA00544"/>
<dbReference type="SUPFAM" id="SSF51445">
    <property type="entry name" value="(Trans)glycosidases"/>
    <property type="match status" value="1"/>
</dbReference>
<comment type="pathway">
    <text evidence="10 11">Cell wall biogenesis; peptidoglycan recycling.</text>
</comment>
<evidence type="ECO:0000256" key="7">
    <source>
        <dbReference type="ARBA" id="ARBA00023295"/>
    </source>
</evidence>
<comment type="subcellular location">
    <subcellularLocation>
        <location evidence="11">Cytoplasm</location>
    </subcellularLocation>
</comment>
<keyword evidence="9 11" id="KW-0961">Cell wall biogenesis/degradation</keyword>
<feature type="active site" description="Nucleophile" evidence="11">
    <location>
        <position position="252"/>
    </location>
</feature>
<feature type="binding site" evidence="11">
    <location>
        <position position="138"/>
    </location>
    <ligand>
        <name>substrate</name>
    </ligand>
</feature>
<evidence type="ECO:0000256" key="11">
    <source>
        <dbReference type="HAMAP-Rule" id="MF_00364"/>
    </source>
</evidence>
<evidence type="ECO:0000313" key="13">
    <source>
        <dbReference type="EMBL" id="AUB81146.1"/>
    </source>
</evidence>
<dbReference type="HAMAP" id="MF_00364">
    <property type="entry name" value="NagZ"/>
    <property type="match status" value="1"/>
</dbReference>
<keyword evidence="2 11" id="KW-0963">Cytoplasm</keyword>
<dbReference type="InterPro" id="IPR019800">
    <property type="entry name" value="Glyco_hydro_3_AS"/>
</dbReference>
<evidence type="ECO:0000259" key="12">
    <source>
        <dbReference type="Pfam" id="PF00933"/>
    </source>
</evidence>
<dbReference type="EC" id="3.2.1.52" evidence="11"/>
<evidence type="ECO:0000256" key="1">
    <source>
        <dbReference type="ARBA" id="ARBA00001231"/>
    </source>
</evidence>
<dbReference type="PANTHER" id="PTHR30480">
    <property type="entry name" value="BETA-HEXOSAMINIDASE-RELATED"/>
    <property type="match status" value="1"/>
</dbReference>
<dbReference type="GO" id="GO:0071555">
    <property type="term" value="P:cell wall organization"/>
    <property type="evidence" value="ECO:0007669"/>
    <property type="project" value="UniProtKB-KW"/>
</dbReference>